<dbReference type="SUPFAM" id="SSF53474">
    <property type="entry name" value="alpha/beta-Hydrolases"/>
    <property type="match status" value="1"/>
</dbReference>
<keyword evidence="1" id="KW-0378">Hydrolase</keyword>
<dbReference type="RefSeq" id="WP_115337081.1">
    <property type="nucleotide sequence ID" value="NZ_JAEPSA010000027.1"/>
</dbReference>
<gene>
    <name evidence="1" type="ORF">JJQ58_11915</name>
</gene>
<comment type="caution">
    <text evidence="1">The sequence shown here is derived from an EMBL/GenBank/DDBJ whole genome shotgun (WGS) entry which is preliminary data.</text>
</comment>
<dbReference type="InterPro" id="IPR010662">
    <property type="entry name" value="RBBP9/YdeN"/>
</dbReference>
<protein>
    <submittedName>
        <fullName evidence="1">Serine hydrolase family protein</fullName>
    </submittedName>
</protein>
<dbReference type="Proteomes" id="UP000681586">
    <property type="component" value="Unassembled WGS sequence"/>
</dbReference>
<dbReference type="PANTHER" id="PTHR15394">
    <property type="entry name" value="SERINE HYDROLASE RBBP9"/>
    <property type="match status" value="1"/>
</dbReference>
<dbReference type="Pfam" id="PF06821">
    <property type="entry name" value="Ser_hydrolase"/>
    <property type="match status" value="1"/>
</dbReference>
<dbReference type="EMBL" id="JAGXBM010000028">
    <property type="protein sequence ID" value="MBS3698175.1"/>
    <property type="molecule type" value="Genomic_DNA"/>
</dbReference>
<accession>A0ABS5MQG6</accession>
<sequence>MNKYLYIAHGYNANSQKHWFKWLTQHVPSVDSKILDFPNSSNPILSDWTDTLKAEVDLTSGENVIVAHSLGVVTVLNYLSKYEGKLNIKGLVLVAGFYEEIPELSKLDDYIQHTNIDFEKLKEKVPNIISIIATNDRVVPYKLSENLAKKLNSEFVTIEHDGHFCDRDGYTSFPEVASYVNRILNQ</sequence>
<dbReference type="GO" id="GO:0016787">
    <property type="term" value="F:hydrolase activity"/>
    <property type="evidence" value="ECO:0007669"/>
    <property type="project" value="UniProtKB-KW"/>
</dbReference>
<organism evidence="1 2">
    <name type="scientific">Mammaliicoccus fleurettii</name>
    <dbReference type="NCBI Taxonomy" id="150056"/>
    <lineage>
        <taxon>Bacteria</taxon>
        <taxon>Bacillati</taxon>
        <taxon>Bacillota</taxon>
        <taxon>Bacilli</taxon>
        <taxon>Bacillales</taxon>
        <taxon>Staphylococcaceae</taxon>
        <taxon>Mammaliicoccus</taxon>
    </lineage>
</organism>
<dbReference type="InterPro" id="IPR029058">
    <property type="entry name" value="AB_hydrolase_fold"/>
</dbReference>
<keyword evidence="2" id="KW-1185">Reference proteome</keyword>
<dbReference type="PANTHER" id="PTHR15394:SF3">
    <property type="entry name" value="SERINE HYDROLASE RBBP9"/>
    <property type="match status" value="1"/>
</dbReference>
<proteinExistence type="predicted"/>
<evidence type="ECO:0000313" key="2">
    <source>
        <dbReference type="Proteomes" id="UP000681586"/>
    </source>
</evidence>
<reference evidence="1 2" key="1">
    <citation type="submission" date="2021-05" db="EMBL/GenBank/DDBJ databases">
        <title>Staphylococcus fleurettii isolated from lake water in First Nation community in Manitoba, Canada.</title>
        <authorList>
            <person name="Bashar S."/>
            <person name="Murdock A."/>
            <person name="Patidar R."/>
            <person name="Golding G."/>
            <person name="Farenhorst A."/>
            <person name="Kumar A."/>
        </authorList>
    </citation>
    <scope>NUCLEOTIDE SEQUENCE [LARGE SCALE GENOMIC DNA]</scope>
    <source>
        <strain evidence="1 2">SF002</strain>
    </source>
</reference>
<evidence type="ECO:0000313" key="1">
    <source>
        <dbReference type="EMBL" id="MBS3698175.1"/>
    </source>
</evidence>
<name>A0ABS5MQG6_9STAP</name>
<dbReference type="Gene3D" id="3.40.50.1820">
    <property type="entry name" value="alpha/beta hydrolase"/>
    <property type="match status" value="1"/>
</dbReference>